<dbReference type="GO" id="GO:0003964">
    <property type="term" value="F:RNA-directed DNA polymerase activity"/>
    <property type="evidence" value="ECO:0007669"/>
    <property type="project" value="UniProtKB-KW"/>
</dbReference>
<accession>A0A8S9US81</accession>
<organism evidence="1 2">
    <name type="scientific">Phytophthora infestans</name>
    <name type="common">Potato late blight agent</name>
    <name type="synonym">Botrytis infestans</name>
    <dbReference type="NCBI Taxonomy" id="4787"/>
    <lineage>
        <taxon>Eukaryota</taxon>
        <taxon>Sar</taxon>
        <taxon>Stramenopiles</taxon>
        <taxon>Oomycota</taxon>
        <taxon>Peronosporomycetes</taxon>
        <taxon>Peronosporales</taxon>
        <taxon>Peronosporaceae</taxon>
        <taxon>Phytophthora</taxon>
    </lineage>
</organism>
<reference evidence="1" key="1">
    <citation type="submission" date="2020-03" db="EMBL/GenBank/DDBJ databases">
        <title>Hybrid Assembly of Korean Phytophthora infestans isolates.</title>
        <authorList>
            <person name="Prokchorchik M."/>
            <person name="Lee Y."/>
            <person name="Seo J."/>
            <person name="Cho J.-H."/>
            <person name="Park Y.-E."/>
            <person name="Jang D.-C."/>
            <person name="Im J.-S."/>
            <person name="Choi J.-G."/>
            <person name="Park H.-J."/>
            <person name="Lee G.-B."/>
            <person name="Lee Y.-G."/>
            <person name="Hong S.-Y."/>
            <person name="Cho K."/>
            <person name="Sohn K.H."/>
        </authorList>
    </citation>
    <scope>NUCLEOTIDE SEQUENCE</scope>
    <source>
        <strain evidence="1">KR_2_A2</strain>
    </source>
</reference>
<dbReference type="EMBL" id="JAACNO010001043">
    <property type="protein sequence ID" value="KAF4143323.1"/>
    <property type="molecule type" value="Genomic_DNA"/>
</dbReference>
<comment type="caution">
    <text evidence="1">The sequence shown here is derived from an EMBL/GenBank/DDBJ whole genome shotgun (WGS) entry which is preliminary data.</text>
</comment>
<evidence type="ECO:0000313" key="2">
    <source>
        <dbReference type="Proteomes" id="UP000704712"/>
    </source>
</evidence>
<name>A0A8S9US81_PHYIN</name>
<proteinExistence type="predicted"/>
<dbReference type="CDD" id="cd09272">
    <property type="entry name" value="RNase_HI_RT_Ty1"/>
    <property type="match status" value="1"/>
</dbReference>
<sequence>MSGAIVFVSGCPVYWHTKRQRIVSKSSTIAEYLAADDAVEEARWIQMLVNTLLKVISTTPIPTMIDNKSTIKRLTNGKNSEAPKTADCKFLPFGMQSDLVNSLSSTAPQTSCLRMV</sequence>
<dbReference type="Proteomes" id="UP000704712">
    <property type="component" value="Unassembled WGS sequence"/>
</dbReference>
<keyword evidence="1" id="KW-0808">Transferase</keyword>
<gene>
    <name evidence="1" type="ORF">GN958_ATG07488</name>
</gene>
<keyword evidence="1" id="KW-0695">RNA-directed DNA polymerase</keyword>
<protein>
    <submittedName>
        <fullName evidence="1">Putative reverse transcriptase Ty1/copia-type domain-containing protein</fullName>
    </submittedName>
</protein>
<dbReference type="AlphaFoldDB" id="A0A8S9US81"/>
<evidence type="ECO:0000313" key="1">
    <source>
        <dbReference type="EMBL" id="KAF4143323.1"/>
    </source>
</evidence>
<keyword evidence="1" id="KW-0548">Nucleotidyltransferase</keyword>